<gene>
    <name evidence="3" type="primary">AlNc14C199G8636</name>
    <name evidence="3" type="ORF">ALNC14_097180</name>
</gene>
<reference evidence="3" key="2">
    <citation type="submission" date="2011-02" db="EMBL/GenBank/DDBJ databases">
        <authorList>
            <person name="MacLean D."/>
        </authorList>
    </citation>
    <scope>NUCLEOTIDE SEQUENCE</scope>
</reference>
<keyword evidence="2" id="KW-0732">Signal</keyword>
<reference evidence="3" key="1">
    <citation type="journal article" date="2011" name="PLoS Biol.">
        <title>Gene gain and loss during evolution of obligate parasitism in the white rust pathogen of Arabidopsis thaliana.</title>
        <authorList>
            <person name="Kemen E."/>
            <person name="Gardiner A."/>
            <person name="Schultz-Larsen T."/>
            <person name="Kemen A.C."/>
            <person name="Balmuth A.L."/>
            <person name="Robert-Seilaniantz A."/>
            <person name="Bailey K."/>
            <person name="Holub E."/>
            <person name="Studholme D.J."/>
            <person name="Maclean D."/>
            <person name="Jones J.D."/>
        </authorList>
    </citation>
    <scope>NUCLEOTIDE SEQUENCE</scope>
</reference>
<feature type="signal peptide" evidence="2">
    <location>
        <begin position="1"/>
        <end position="23"/>
    </location>
</feature>
<dbReference type="EMBL" id="FR824244">
    <property type="protein sequence ID" value="CCA23574.1"/>
    <property type="molecule type" value="Genomic_DNA"/>
</dbReference>
<evidence type="ECO:0000313" key="3">
    <source>
        <dbReference type="EMBL" id="CCA23574.1"/>
    </source>
</evidence>
<evidence type="ECO:0000256" key="2">
    <source>
        <dbReference type="SAM" id="SignalP"/>
    </source>
</evidence>
<feature type="compositionally biased region" description="Polar residues" evidence="1">
    <location>
        <begin position="200"/>
        <end position="211"/>
    </location>
</feature>
<dbReference type="AlphaFoldDB" id="F0WQG5"/>
<proteinExistence type="predicted"/>
<feature type="region of interest" description="Disordered" evidence="1">
    <location>
        <begin position="66"/>
        <end position="90"/>
    </location>
</feature>
<organism evidence="3">
    <name type="scientific">Albugo laibachii Nc14</name>
    <dbReference type="NCBI Taxonomy" id="890382"/>
    <lineage>
        <taxon>Eukaryota</taxon>
        <taxon>Sar</taxon>
        <taxon>Stramenopiles</taxon>
        <taxon>Oomycota</taxon>
        <taxon>Peronosporomycetes</taxon>
        <taxon>Albuginales</taxon>
        <taxon>Albuginaceae</taxon>
        <taxon>Albugo</taxon>
    </lineage>
</organism>
<evidence type="ECO:0000256" key="1">
    <source>
        <dbReference type="SAM" id="MobiDB-lite"/>
    </source>
</evidence>
<feature type="compositionally biased region" description="Polar residues" evidence="1">
    <location>
        <begin position="66"/>
        <end position="76"/>
    </location>
</feature>
<feature type="compositionally biased region" description="Acidic residues" evidence="1">
    <location>
        <begin position="78"/>
        <end position="90"/>
    </location>
</feature>
<name>F0WQG5_9STRA</name>
<protein>
    <submittedName>
        <fullName evidence="3">AlNc14C199G8636 protein</fullName>
    </submittedName>
</protein>
<accession>F0WQG5</accession>
<dbReference type="HOGENOM" id="CLU_1252606_0_0_1"/>
<sequence>MTKTSMKTASVPALLISMPLVFSEMESSIYSSEISRLYDLKQDAMSVASTVSQFINDVMGALVNSNNENPTINGWQASEEEENAEDEEISEDEIRAKVIQWRDMTRSKRQEAEKYIPEETRPSIAIYPVEEKDATGYANLIDCNKMFENYREDSVPEQKEMEEIAATNVDPVSLNDESPSAYALPIFRIKVRLISSQELDSESLYDSQPLETSRGLRHGQP</sequence>
<feature type="region of interest" description="Disordered" evidence="1">
    <location>
        <begin position="200"/>
        <end position="221"/>
    </location>
</feature>
<feature type="chain" id="PRO_5003259879" evidence="2">
    <location>
        <begin position="24"/>
        <end position="221"/>
    </location>
</feature>